<dbReference type="Gene3D" id="3.90.215.10">
    <property type="entry name" value="Gamma Fibrinogen, chain A, domain 1"/>
    <property type="match status" value="1"/>
</dbReference>
<feature type="domain" description="Fibrinogen C-terminal" evidence="1">
    <location>
        <begin position="145"/>
        <end position="364"/>
    </location>
</feature>
<name>A0A7M5V058_9CNID</name>
<dbReference type="PANTHER" id="PTHR19143">
    <property type="entry name" value="FIBRINOGEN/TENASCIN/ANGIOPOEITIN"/>
    <property type="match status" value="1"/>
</dbReference>
<protein>
    <recommendedName>
        <fullName evidence="1">Fibrinogen C-terminal domain-containing protein</fullName>
    </recommendedName>
</protein>
<dbReference type="NCBIfam" id="NF040941">
    <property type="entry name" value="GGGWT_bact"/>
    <property type="match status" value="1"/>
</dbReference>
<reference evidence="2" key="1">
    <citation type="submission" date="2021-01" db="UniProtKB">
        <authorList>
            <consortium name="EnsemblMetazoa"/>
        </authorList>
    </citation>
    <scope>IDENTIFICATION</scope>
</reference>
<dbReference type="SMART" id="SM00186">
    <property type="entry name" value="FBG"/>
    <property type="match status" value="1"/>
</dbReference>
<dbReference type="InterPro" id="IPR050373">
    <property type="entry name" value="Fibrinogen_C-term_domain"/>
</dbReference>
<dbReference type="OrthoDB" id="7735550at2759"/>
<sequence>SGCPISSTWGIRSSSGKAHCILMIAYYLVGTREERRMESVSLFFRFFFLIVIYGEITNAEGNLDSKYIRIGENVTLQNVESIHQTSVHSKSECLLLCQQKHCFISSIINTGSNWLCSLFYYIEKLSSKLVPYDTSLGGNSEVYQIDSGEVKDECLDWFEEGHKKSGVYWIGVEGIPIFQVFCDMDLEGGGWTVFQKRIDGSTNFNQSWNAYKNGFGNLKGDYWLGNKRIHKFTERSENTELVLYGRRFNGIRNYEFYNAFSIGNENTGYLLNSGTFKAGNTHSSQDWLAHNGKRFGTYDYGQEISCGLRFGGGWWYDLCYKLNFNGVYSNDGSVREAAFSLHWRYFSAHTESLKKTRMAMRRQKN</sequence>
<proteinExistence type="predicted"/>
<organism evidence="2 3">
    <name type="scientific">Clytia hemisphaerica</name>
    <dbReference type="NCBI Taxonomy" id="252671"/>
    <lineage>
        <taxon>Eukaryota</taxon>
        <taxon>Metazoa</taxon>
        <taxon>Cnidaria</taxon>
        <taxon>Hydrozoa</taxon>
        <taxon>Hydroidolina</taxon>
        <taxon>Leptothecata</taxon>
        <taxon>Obeliida</taxon>
        <taxon>Clytiidae</taxon>
        <taxon>Clytia</taxon>
    </lineage>
</organism>
<evidence type="ECO:0000313" key="3">
    <source>
        <dbReference type="Proteomes" id="UP000594262"/>
    </source>
</evidence>
<dbReference type="PROSITE" id="PS51406">
    <property type="entry name" value="FIBRINOGEN_C_2"/>
    <property type="match status" value="1"/>
</dbReference>
<accession>A0A7M5V058</accession>
<dbReference type="InterPro" id="IPR014716">
    <property type="entry name" value="Fibrinogen_a/b/g_C_1"/>
</dbReference>
<dbReference type="GO" id="GO:0005615">
    <property type="term" value="C:extracellular space"/>
    <property type="evidence" value="ECO:0007669"/>
    <property type="project" value="TreeGrafter"/>
</dbReference>
<dbReference type="Proteomes" id="UP000594262">
    <property type="component" value="Unplaced"/>
</dbReference>
<evidence type="ECO:0000313" key="2">
    <source>
        <dbReference type="EnsemblMetazoa" id="CLYHEMP001174.1"/>
    </source>
</evidence>
<evidence type="ECO:0000259" key="1">
    <source>
        <dbReference type="PROSITE" id="PS51406"/>
    </source>
</evidence>
<dbReference type="InterPro" id="IPR036056">
    <property type="entry name" value="Fibrinogen-like_C"/>
</dbReference>
<dbReference type="AlphaFoldDB" id="A0A7M5V058"/>
<dbReference type="InterPro" id="IPR002181">
    <property type="entry name" value="Fibrinogen_a/b/g_C_dom"/>
</dbReference>
<dbReference type="Pfam" id="PF00147">
    <property type="entry name" value="Fibrinogen_C"/>
    <property type="match status" value="1"/>
</dbReference>
<dbReference type="SUPFAM" id="SSF56496">
    <property type="entry name" value="Fibrinogen C-terminal domain-like"/>
    <property type="match status" value="1"/>
</dbReference>
<dbReference type="EnsemblMetazoa" id="CLYHEMT001174.1">
    <property type="protein sequence ID" value="CLYHEMP001174.1"/>
    <property type="gene ID" value="CLYHEMG001174"/>
</dbReference>
<keyword evidence="3" id="KW-1185">Reference proteome</keyword>